<dbReference type="SFLD" id="SFLDG01125">
    <property type="entry name" value="C1.1:_Acid_Phosphatase_Like"/>
    <property type="match status" value="1"/>
</dbReference>
<dbReference type="Pfam" id="PF03767">
    <property type="entry name" value="Acid_phosphat_B"/>
    <property type="match status" value="1"/>
</dbReference>
<dbReference type="InterPro" id="IPR006423">
    <property type="entry name" value="Lipo_e_P4"/>
</dbReference>
<dbReference type="Proteomes" id="UP000198517">
    <property type="component" value="Unassembled WGS sequence"/>
</dbReference>
<dbReference type="RefSeq" id="WP_092735828.1">
    <property type="nucleotide sequence ID" value="NZ_FNAS01000002.1"/>
</dbReference>
<dbReference type="InterPro" id="IPR023214">
    <property type="entry name" value="HAD_sf"/>
</dbReference>
<name>A0A1G6ZKB4_9FLAO</name>
<organism evidence="2 3">
    <name type="scientific">Riemerella columbipharyngis</name>
    <dbReference type="NCBI Taxonomy" id="1071918"/>
    <lineage>
        <taxon>Bacteria</taxon>
        <taxon>Pseudomonadati</taxon>
        <taxon>Bacteroidota</taxon>
        <taxon>Flavobacteriia</taxon>
        <taxon>Flavobacteriales</taxon>
        <taxon>Weeksellaceae</taxon>
        <taxon>Riemerella</taxon>
    </lineage>
</organism>
<evidence type="ECO:0000256" key="1">
    <source>
        <dbReference type="ARBA" id="ARBA00022729"/>
    </source>
</evidence>
<dbReference type="PANTHER" id="PTHR31284:SF10">
    <property type="entry name" value="ACID PHOSPHATASE-LIKE PROTEIN"/>
    <property type="match status" value="1"/>
</dbReference>
<dbReference type="Gene3D" id="3.40.50.1000">
    <property type="entry name" value="HAD superfamily/HAD-like"/>
    <property type="match status" value="1"/>
</dbReference>
<dbReference type="InterPro" id="IPR005519">
    <property type="entry name" value="Acid_phosphat_B-like"/>
</dbReference>
<protein>
    <submittedName>
        <fullName evidence="2">5'-nucleotidase, lipoprotein e(P4) family</fullName>
    </submittedName>
</protein>
<dbReference type="SFLD" id="SFLDS00003">
    <property type="entry name" value="Haloacid_Dehalogenase"/>
    <property type="match status" value="1"/>
</dbReference>
<proteinExistence type="predicted"/>
<reference evidence="2 3" key="1">
    <citation type="submission" date="2016-10" db="EMBL/GenBank/DDBJ databases">
        <authorList>
            <person name="de Groot N.N."/>
        </authorList>
    </citation>
    <scope>NUCLEOTIDE SEQUENCE [LARGE SCALE GENOMIC DNA]</scope>
    <source>
        <strain evidence="2 3">DSM 24015</strain>
    </source>
</reference>
<keyword evidence="2" id="KW-0449">Lipoprotein</keyword>
<dbReference type="SUPFAM" id="SSF56784">
    <property type="entry name" value="HAD-like"/>
    <property type="match status" value="1"/>
</dbReference>
<keyword evidence="3" id="KW-1185">Reference proteome</keyword>
<dbReference type="PANTHER" id="PTHR31284">
    <property type="entry name" value="ACID PHOSPHATASE-LIKE PROTEIN"/>
    <property type="match status" value="1"/>
</dbReference>
<dbReference type="STRING" id="1071918.SAMN05421544_102112"/>
<gene>
    <name evidence="2" type="ORF">SAMN05421544_102112</name>
</gene>
<keyword evidence="1" id="KW-0732">Signal</keyword>
<dbReference type="GO" id="GO:0009279">
    <property type="term" value="C:cell outer membrane"/>
    <property type="evidence" value="ECO:0007669"/>
    <property type="project" value="InterPro"/>
</dbReference>
<sequence>MKKILFALEIAAVSYSLQSYAQVTKDDGQNLINATVWMQKSGEYKALAYQAYQIGQTRLADIITHDKTPKPKAVVLDIDETVLDNSPLEAYEILHNKEFSNEDWMKWSDLADAKPIPGALGFLNFAKRNGVTIFYITNRDEKERVKTLKNLQKYNYPFADNEHLILKSEKSSSKESRRQSVAEHYNIVLLFGDNLNDFSDIYYYNGEGKSASEMVNEDPGIFGKKFIILPNAMYGNWSTEMNKELKKKYPQRKFNSKEVKIQNLETFKD</sequence>
<dbReference type="NCBIfam" id="TIGR01533">
    <property type="entry name" value="lipo_e_P4"/>
    <property type="match status" value="1"/>
</dbReference>
<dbReference type="OrthoDB" id="395856at2"/>
<accession>A0A1G6ZKB4</accession>
<dbReference type="InterPro" id="IPR036412">
    <property type="entry name" value="HAD-like_sf"/>
</dbReference>
<dbReference type="CDD" id="cd07534">
    <property type="entry name" value="HAD_CAP"/>
    <property type="match status" value="1"/>
</dbReference>
<evidence type="ECO:0000313" key="2">
    <source>
        <dbReference type="EMBL" id="SDE02941.1"/>
    </source>
</evidence>
<dbReference type="AlphaFoldDB" id="A0A1G6ZKB4"/>
<dbReference type="EMBL" id="FNAS01000002">
    <property type="protein sequence ID" value="SDE02941.1"/>
    <property type="molecule type" value="Genomic_DNA"/>
</dbReference>
<evidence type="ECO:0000313" key="3">
    <source>
        <dbReference type="Proteomes" id="UP000198517"/>
    </source>
</evidence>
<dbReference type="PIRSF" id="PIRSF019271">
    <property type="entry name" value="Acid_Ptase_C"/>
    <property type="match status" value="1"/>
</dbReference>